<name>A0ACB9ZRG9_CATRO</name>
<evidence type="ECO:0000313" key="2">
    <source>
        <dbReference type="Proteomes" id="UP001060085"/>
    </source>
</evidence>
<organism evidence="1 2">
    <name type="scientific">Catharanthus roseus</name>
    <name type="common">Madagascar periwinkle</name>
    <name type="synonym">Vinca rosea</name>
    <dbReference type="NCBI Taxonomy" id="4058"/>
    <lineage>
        <taxon>Eukaryota</taxon>
        <taxon>Viridiplantae</taxon>
        <taxon>Streptophyta</taxon>
        <taxon>Embryophyta</taxon>
        <taxon>Tracheophyta</taxon>
        <taxon>Spermatophyta</taxon>
        <taxon>Magnoliopsida</taxon>
        <taxon>eudicotyledons</taxon>
        <taxon>Gunneridae</taxon>
        <taxon>Pentapetalae</taxon>
        <taxon>asterids</taxon>
        <taxon>lamiids</taxon>
        <taxon>Gentianales</taxon>
        <taxon>Apocynaceae</taxon>
        <taxon>Rauvolfioideae</taxon>
        <taxon>Vinceae</taxon>
        <taxon>Catharanthinae</taxon>
        <taxon>Catharanthus</taxon>
    </lineage>
</organism>
<reference evidence="2" key="1">
    <citation type="journal article" date="2023" name="Nat. Plants">
        <title>Single-cell RNA sequencing provides a high-resolution roadmap for understanding the multicellular compartmentation of specialized metabolism.</title>
        <authorList>
            <person name="Sun S."/>
            <person name="Shen X."/>
            <person name="Li Y."/>
            <person name="Li Y."/>
            <person name="Wang S."/>
            <person name="Li R."/>
            <person name="Zhang H."/>
            <person name="Shen G."/>
            <person name="Guo B."/>
            <person name="Wei J."/>
            <person name="Xu J."/>
            <person name="St-Pierre B."/>
            <person name="Chen S."/>
            <person name="Sun C."/>
        </authorList>
    </citation>
    <scope>NUCLEOTIDE SEQUENCE [LARGE SCALE GENOMIC DNA]</scope>
</reference>
<dbReference type="Proteomes" id="UP001060085">
    <property type="component" value="Linkage Group LG08"/>
</dbReference>
<dbReference type="EMBL" id="CM044708">
    <property type="protein sequence ID" value="KAI5649643.1"/>
    <property type="molecule type" value="Genomic_DNA"/>
</dbReference>
<comment type="caution">
    <text evidence="1">The sequence shown here is derived from an EMBL/GenBank/DDBJ whole genome shotgun (WGS) entry which is preliminary data.</text>
</comment>
<accession>A0ACB9ZRG9</accession>
<proteinExistence type="predicted"/>
<evidence type="ECO:0000313" key="1">
    <source>
        <dbReference type="EMBL" id="KAI5649643.1"/>
    </source>
</evidence>
<keyword evidence="2" id="KW-1185">Reference proteome</keyword>
<protein>
    <submittedName>
        <fullName evidence="1">Uncharacterized protein</fullName>
    </submittedName>
</protein>
<gene>
    <name evidence="1" type="ORF">M9H77_35648</name>
</gene>
<sequence>MSLSLPIAVLVGVRAGRMLDQLHLHDMEEKISNLALEVLKEKIFNHLEILYQVYLETPQNIPTGVNFQAKAPFPSSEMIEMARIQAEDLFEVKVEIIKLMAGLDPREIGWDGELEPSKIPVPPRENTPSRNFMRN</sequence>